<dbReference type="PROSITE" id="PS50011">
    <property type="entry name" value="PROTEIN_KINASE_DOM"/>
    <property type="match status" value="1"/>
</dbReference>
<evidence type="ECO:0000256" key="6">
    <source>
        <dbReference type="ARBA" id="ARBA00022840"/>
    </source>
</evidence>
<dbReference type="GO" id="GO:0050684">
    <property type="term" value="P:regulation of mRNA processing"/>
    <property type="evidence" value="ECO:0007669"/>
    <property type="project" value="TreeGrafter"/>
</dbReference>
<dbReference type="InterPro" id="IPR051334">
    <property type="entry name" value="SRPK"/>
</dbReference>
<accession>A0A2B7X368</accession>
<dbReference type="SMART" id="SM00220">
    <property type="entry name" value="S_TKc"/>
    <property type="match status" value="1"/>
</dbReference>
<dbReference type="Gene3D" id="3.30.200.20">
    <property type="entry name" value="Phosphorylase Kinase, domain 1"/>
    <property type="match status" value="1"/>
</dbReference>
<dbReference type="Proteomes" id="UP000223968">
    <property type="component" value="Unassembled WGS sequence"/>
</dbReference>
<dbReference type="Gene3D" id="1.10.510.10">
    <property type="entry name" value="Transferase(Phosphotransferase) domain 1"/>
    <property type="match status" value="1"/>
</dbReference>
<keyword evidence="6" id="KW-0067">ATP-binding</keyword>
<comment type="caution">
    <text evidence="10">The sequence shown here is derived from an EMBL/GenBank/DDBJ whole genome shotgun (WGS) entry which is preliminary data.</text>
</comment>
<organism evidence="10 11">
    <name type="scientific">Helicocarpus griseus UAMH5409</name>
    <dbReference type="NCBI Taxonomy" id="1447875"/>
    <lineage>
        <taxon>Eukaryota</taxon>
        <taxon>Fungi</taxon>
        <taxon>Dikarya</taxon>
        <taxon>Ascomycota</taxon>
        <taxon>Pezizomycotina</taxon>
        <taxon>Eurotiomycetes</taxon>
        <taxon>Eurotiomycetidae</taxon>
        <taxon>Onygenales</taxon>
        <taxon>Ajellomycetaceae</taxon>
        <taxon>Helicocarpus</taxon>
    </lineage>
</organism>
<keyword evidence="4" id="KW-0547">Nucleotide-binding</keyword>
<keyword evidence="5 10" id="KW-0418">Kinase</keyword>
<keyword evidence="3" id="KW-0808">Transferase</keyword>
<evidence type="ECO:0000256" key="2">
    <source>
        <dbReference type="ARBA" id="ARBA00022527"/>
    </source>
</evidence>
<evidence type="ECO:0000313" key="10">
    <source>
        <dbReference type="EMBL" id="PGH03223.1"/>
    </source>
</evidence>
<proteinExistence type="predicted"/>
<dbReference type="PANTHER" id="PTHR47634">
    <property type="entry name" value="PROTEIN KINASE DOMAIN-CONTAINING PROTEIN-RELATED"/>
    <property type="match status" value="1"/>
</dbReference>
<dbReference type="PANTHER" id="PTHR47634:SF9">
    <property type="entry name" value="PROTEIN KINASE DOMAIN-CONTAINING PROTEIN-RELATED"/>
    <property type="match status" value="1"/>
</dbReference>
<dbReference type="SUPFAM" id="SSF56112">
    <property type="entry name" value="Protein kinase-like (PK-like)"/>
    <property type="match status" value="1"/>
</dbReference>
<protein>
    <recommendedName>
        <fullName evidence="1">non-specific serine/threonine protein kinase</fullName>
        <ecNumber evidence="1">2.7.11.1</ecNumber>
    </recommendedName>
</protein>
<evidence type="ECO:0000259" key="9">
    <source>
        <dbReference type="PROSITE" id="PS50011"/>
    </source>
</evidence>
<keyword evidence="2" id="KW-0723">Serine/threonine-protein kinase</keyword>
<gene>
    <name evidence="10" type="ORF">AJ79_07418</name>
</gene>
<name>A0A2B7X368_9EURO</name>
<comment type="catalytic activity">
    <reaction evidence="8">
        <text>L-seryl-[protein] + ATP = O-phospho-L-seryl-[protein] + ADP + H(+)</text>
        <dbReference type="Rhea" id="RHEA:17989"/>
        <dbReference type="Rhea" id="RHEA-COMP:9863"/>
        <dbReference type="Rhea" id="RHEA-COMP:11604"/>
        <dbReference type="ChEBI" id="CHEBI:15378"/>
        <dbReference type="ChEBI" id="CHEBI:29999"/>
        <dbReference type="ChEBI" id="CHEBI:30616"/>
        <dbReference type="ChEBI" id="CHEBI:83421"/>
        <dbReference type="ChEBI" id="CHEBI:456216"/>
        <dbReference type="EC" id="2.7.11.1"/>
    </reaction>
</comment>
<dbReference type="InterPro" id="IPR011009">
    <property type="entry name" value="Kinase-like_dom_sf"/>
</dbReference>
<evidence type="ECO:0000256" key="7">
    <source>
        <dbReference type="ARBA" id="ARBA00047899"/>
    </source>
</evidence>
<evidence type="ECO:0000256" key="4">
    <source>
        <dbReference type="ARBA" id="ARBA00022741"/>
    </source>
</evidence>
<keyword evidence="11" id="KW-1185">Reference proteome</keyword>
<dbReference type="InterPro" id="IPR000719">
    <property type="entry name" value="Prot_kinase_dom"/>
</dbReference>
<dbReference type="GO" id="GO:0004674">
    <property type="term" value="F:protein serine/threonine kinase activity"/>
    <property type="evidence" value="ECO:0007669"/>
    <property type="project" value="UniProtKB-KW"/>
</dbReference>
<evidence type="ECO:0000256" key="3">
    <source>
        <dbReference type="ARBA" id="ARBA00022679"/>
    </source>
</evidence>
<evidence type="ECO:0000256" key="8">
    <source>
        <dbReference type="ARBA" id="ARBA00048679"/>
    </source>
</evidence>
<sequence>MAYRACTAFLQARVLGFLTPRQFHRQARTFGSAATRMEPSRVKYDFIEDVERLDYYVPGGYHPAMIGDEFCEGRYVIAHKLGFGRSSTVWLGKDRNSGRLVTLKITTAESAERSHELRILSRLREADSQLPGKTMVQSLLDSFLFSGPNGTHHCLVMDAARVNIHEAKDASYHRLLHLPAARAIAAQLVFGLQFIHNQGIVHGDLHLANILLCLPSSMGAMTQKQLYTKTGEPIKEGVVRSDGAPLDSGVPSEVVVPIWLGLGSDEITAVDSPVLLADFGEAFDPQATEQFTAHTPPLLTPPEAFFAEPGVDEPLSFPADIWTLACTIWELFGSGPPFQAFPATLDEVTIEHVEMLGKLPEQWWNKWEARNNWFDDNGNKNVKEGLCQYYSNSCRSWGQRFPADIQSAREWKNFDMFLPDEEKAFGDMIRSMLVFEPSKRATIEDLVRCEWMQRWGTPEMQRMQGAVRDTLPSDESG</sequence>
<evidence type="ECO:0000256" key="1">
    <source>
        <dbReference type="ARBA" id="ARBA00012513"/>
    </source>
</evidence>
<dbReference type="Pfam" id="PF00069">
    <property type="entry name" value="Pkinase"/>
    <property type="match status" value="1"/>
</dbReference>
<dbReference type="EC" id="2.7.11.1" evidence="1"/>
<evidence type="ECO:0000256" key="5">
    <source>
        <dbReference type="ARBA" id="ARBA00022777"/>
    </source>
</evidence>
<feature type="domain" description="Protein kinase" evidence="9">
    <location>
        <begin position="75"/>
        <end position="452"/>
    </location>
</feature>
<dbReference type="GO" id="GO:0005524">
    <property type="term" value="F:ATP binding"/>
    <property type="evidence" value="ECO:0007669"/>
    <property type="project" value="UniProtKB-KW"/>
</dbReference>
<dbReference type="EMBL" id="PDNB01000150">
    <property type="protein sequence ID" value="PGH03223.1"/>
    <property type="molecule type" value="Genomic_DNA"/>
</dbReference>
<reference evidence="10 11" key="1">
    <citation type="submission" date="2017-10" db="EMBL/GenBank/DDBJ databases">
        <title>Comparative genomics in systemic dimorphic fungi from Ajellomycetaceae.</title>
        <authorList>
            <person name="Munoz J.F."/>
            <person name="Mcewen J.G."/>
            <person name="Clay O.K."/>
            <person name="Cuomo C.A."/>
        </authorList>
    </citation>
    <scope>NUCLEOTIDE SEQUENCE [LARGE SCALE GENOMIC DNA]</scope>
    <source>
        <strain evidence="10 11">UAMH5409</strain>
    </source>
</reference>
<dbReference type="GO" id="GO:0000245">
    <property type="term" value="P:spliceosomal complex assembly"/>
    <property type="evidence" value="ECO:0007669"/>
    <property type="project" value="TreeGrafter"/>
</dbReference>
<comment type="catalytic activity">
    <reaction evidence="7">
        <text>L-threonyl-[protein] + ATP = O-phospho-L-threonyl-[protein] + ADP + H(+)</text>
        <dbReference type="Rhea" id="RHEA:46608"/>
        <dbReference type="Rhea" id="RHEA-COMP:11060"/>
        <dbReference type="Rhea" id="RHEA-COMP:11605"/>
        <dbReference type="ChEBI" id="CHEBI:15378"/>
        <dbReference type="ChEBI" id="CHEBI:30013"/>
        <dbReference type="ChEBI" id="CHEBI:30616"/>
        <dbReference type="ChEBI" id="CHEBI:61977"/>
        <dbReference type="ChEBI" id="CHEBI:456216"/>
        <dbReference type="EC" id="2.7.11.1"/>
    </reaction>
</comment>
<dbReference type="AlphaFoldDB" id="A0A2B7X368"/>
<dbReference type="OrthoDB" id="4202152at2759"/>
<evidence type="ECO:0000313" key="11">
    <source>
        <dbReference type="Proteomes" id="UP000223968"/>
    </source>
</evidence>
<dbReference type="STRING" id="1447875.A0A2B7X368"/>